<sequence length="180" mass="20363">MPRVITSPQNIPDQQAVDSYNKQLFGTPKERLDFYRKEIQFETGILSDRTNAYLGAQSFLVIAYASAMANRSPEWGHLFTLVVPAALALLGILSSLNAWPGIRAAYLIIQHWHFKQAQLLNSDPFTGNSYDNVPLFSDKESDPSHFRKSLMFNVRSPILFAAFWTVLGVFSIWLQLSHSV</sequence>
<protein>
    <submittedName>
        <fullName evidence="3">Membrane protein</fullName>
    </submittedName>
</protein>
<gene>
    <name evidence="2" type="ORF">I5Q09_21940</name>
    <name evidence="3" type="ORF">NCTC11842_00366</name>
</gene>
<keyword evidence="1" id="KW-0472">Membrane</keyword>
<organism evidence="3 4">
    <name type="scientific">Pseudomonas luteola</name>
    <dbReference type="NCBI Taxonomy" id="47886"/>
    <lineage>
        <taxon>Bacteria</taxon>
        <taxon>Pseudomonadati</taxon>
        <taxon>Pseudomonadota</taxon>
        <taxon>Gammaproteobacteria</taxon>
        <taxon>Pseudomonadales</taxon>
        <taxon>Pseudomonadaceae</taxon>
        <taxon>Pseudomonas</taxon>
    </lineage>
</organism>
<reference evidence="3 4" key="1">
    <citation type="submission" date="2018-06" db="EMBL/GenBank/DDBJ databases">
        <authorList>
            <consortium name="Pathogen Informatics"/>
            <person name="Doyle S."/>
        </authorList>
    </citation>
    <scope>NUCLEOTIDE SEQUENCE [LARGE SCALE GENOMIC DNA]</scope>
    <source>
        <strain evidence="3 4">NCTC11842</strain>
    </source>
</reference>
<keyword evidence="1" id="KW-1133">Transmembrane helix</keyword>
<reference evidence="2 5" key="2">
    <citation type="submission" date="2020-11" db="EMBL/GenBank/DDBJ databases">
        <title>Enhanced detection system for hospital associated transmission using whole genome sequencing surveillance.</title>
        <authorList>
            <person name="Harrison L.H."/>
            <person name="Van Tyne D."/>
            <person name="Marsh J.W."/>
            <person name="Griffith M.P."/>
            <person name="Snyder D.J."/>
            <person name="Cooper V.S."/>
            <person name="Mustapha M."/>
        </authorList>
    </citation>
    <scope>NUCLEOTIDE SEQUENCE [LARGE SCALE GENOMIC DNA]</scope>
    <source>
        <strain evidence="2 5">PSB00013</strain>
    </source>
</reference>
<feature type="transmembrane region" description="Helical" evidence="1">
    <location>
        <begin position="52"/>
        <end position="69"/>
    </location>
</feature>
<dbReference type="RefSeq" id="WP_112297496.1">
    <property type="nucleotide sequence ID" value="NZ_JADTXM010000020.1"/>
</dbReference>
<dbReference type="Proteomes" id="UP000638986">
    <property type="component" value="Unassembled WGS sequence"/>
</dbReference>
<dbReference type="Proteomes" id="UP000250443">
    <property type="component" value="Unassembled WGS sequence"/>
</dbReference>
<evidence type="ECO:0000313" key="4">
    <source>
        <dbReference type="Proteomes" id="UP000250443"/>
    </source>
</evidence>
<evidence type="ECO:0000313" key="5">
    <source>
        <dbReference type="Proteomes" id="UP000638986"/>
    </source>
</evidence>
<dbReference type="AlphaFoldDB" id="A0A2X2BZP2"/>
<evidence type="ECO:0000313" key="3">
    <source>
        <dbReference type="EMBL" id="SPZ00221.1"/>
    </source>
</evidence>
<keyword evidence="1" id="KW-0812">Transmembrane</keyword>
<evidence type="ECO:0000256" key="1">
    <source>
        <dbReference type="SAM" id="Phobius"/>
    </source>
</evidence>
<proteinExistence type="predicted"/>
<accession>A0A2X2BZP2</accession>
<feature type="transmembrane region" description="Helical" evidence="1">
    <location>
        <begin position="75"/>
        <end position="93"/>
    </location>
</feature>
<evidence type="ECO:0000313" key="2">
    <source>
        <dbReference type="EMBL" id="MBH3441345.1"/>
    </source>
</evidence>
<name>A0A2X2BZP2_PSELU</name>
<dbReference type="EMBL" id="UAUF01000002">
    <property type="protein sequence ID" value="SPZ00221.1"/>
    <property type="molecule type" value="Genomic_DNA"/>
</dbReference>
<feature type="transmembrane region" description="Helical" evidence="1">
    <location>
        <begin position="157"/>
        <end position="176"/>
    </location>
</feature>
<dbReference type="EMBL" id="JADTXM010000020">
    <property type="protein sequence ID" value="MBH3441345.1"/>
    <property type="molecule type" value="Genomic_DNA"/>
</dbReference>